<name>W9R3D2_9ROSA</name>
<dbReference type="Proteomes" id="UP000030645">
    <property type="component" value="Unassembled WGS sequence"/>
</dbReference>
<dbReference type="PANTHER" id="PTHR37245:SF4">
    <property type="entry name" value="PAMP-INDUCED SECRETED PEPTIDE 1"/>
    <property type="match status" value="1"/>
</dbReference>
<evidence type="ECO:0000256" key="1">
    <source>
        <dbReference type="SAM" id="Phobius"/>
    </source>
</evidence>
<keyword evidence="1" id="KW-0472">Membrane</keyword>
<keyword evidence="1" id="KW-0812">Transmembrane</keyword>
<evidence type="ECO:0000256" key="2">
    <source>
        <dbReference type="SAM" id="SignalP"/>
    </source>
</evidence>
<keyword evidence="4" id="KW-1185">Reference proteome</keyword>
<gene>
    <name evidence="3" type="ORF">L484_018125</name>
</gene>
<feature type="chain" id="PRO_5004931116" evidence="2">
    <location>
        <begin position="26"/>
        <end position="134"/>
    </location>
</feature>
<organism evidence="3 4">
    <name type="scientific">Morus notabilis</name>
    <dbReference type="NCBI Taxonomy" id="981085"/>
    <lineage>
        <taxon>Eukaryota</taxon>
        <taxon>Viridiplantae</taxon>
        <taxon>Streptophyta</taxon>
        <taxon>Embryophyta</taxon>
        <taxon>Tracheophyta</taxon>
        <taxon>Spermatophyta</taxon>
        <taxon>Magnoliopsida</taxon>
        <taxon>eudicotyledons</taxon>
        <taxon>Gunneridae</taxon>
        <taxon>Pentapetalae</taxon>
        <taxon>rosids</taxon>
        <taxon>fabids</taxon>
        <taxon>Rosales</taxon>
        <taxon>Moraceae</taxon>
        <taxon>Moreae</taxon>
        <taxon>Morus</taxon>
    </lineage>
</organism>
<dbReference type="AlphaFoldDB" id="W9R3D2"/>
<sequence>MMKLSERSMVFIILAMLMVSILCHAGRVGAIRVLPEAGDKFFLARWLQRLDSGPSPSGPDMNSAKITSLLIIFVLAVAVLNLVGSAEAGRVLSEDFGGENHLEKYPSVYENAKQSLTFWLQRLSSGPSPSGPGH</sequence>
<keyword evidence="2" id="KW-0732">Signal</keyword>
<dbReference type="InterPro" id="IPR040273">
    <property type="entry name" value="PIP1"/>
</dbReference>
<accession>W9R3D2</accession>
<dbReference type="EMBL" id="KE344222">
    <property type="protein sequence ID" value="EXB55198.1"/>
    <property type="molecule type" value="Genomic_DNA"/>
</dbReference>
<dbReference type="PANTHER" id="PTHR37245">
    <property type="entry name" value="PAMP-INDUCED SECRETED PEPTIDE 1"/>
    <property type="match status" value="1"/>
</dbReference>
<feature type="transmembrane region" description="Helical" evidence="1">
    <location>
        <begin position="66"/>
        <end position="83"/>
    </location>
</feature>
<evidence type="ECO:0000313" key="3">
    <source>
        <dbReference type="EMBL" id="EXB55198.1"/>
    </source>
</evidence>
<proteinExistence type="predicted"/>
<dbReference type="eggNOG" id="ENOG502RRKI">
    <property type="taxonomic scope" value="Eukaryota"/>
</dbReference>
<feature type="signal peptide" evidence="2">
    <location>
        <begin position="1"/>
        <end position="25"/>
    </location>
</feature>
<keyword evidence="1" id="KW-1133">Transmembrane helix</keyword>
<dbReference type="GO" id="GO:0006952">
    <property type="term" value="P:defense response"/>
    <property type="evidence" value="ECO:0007669"/>
    <property type="project" value="InterPro"/>
</dbReference>
<reference evidence="4" key="1">
    <citation type="submission" date="2013-01" db="EMBL/GenBank/DDBJ databases">
        <title>Draft Genome Sequence of a Mulberry Tree, Morus notabilis C.K. Schneid.</title>
        <authorList>
            <person name="He N."/>
            <person name="Zhao S."/>
        </authorList>
    </citation>
    <scope>NUCLEOTIDE SEQUENCE</scope>
</reference>
<evidence type="ECO:0000313" key="4">
    <source>
        <dbReference type="Proteomes" id="UP000030645"/>
    </source>
</evidence>
<protein>
    <submittedName>
        <fullName evidence="3">Uncharacterized protein</fullName>
    </submittedName>
</protein>